<protein>
    <submittedName>
        <fullName evidence="7">UDP-sugar transporter protein SLC35A4</fullName>
    </submittedName>
</protein>
<keyword evidence="2 7" id="KW-0762">Sugar transport</keyword>
<feature type="transmembrane region" description="Helical" evidence="6">
    <location>
        <begin position="292"/>
        <end position="313"/>
    </location>
</feature>
<dbReference type="InterPro" id="IPR007271">
    <property type="entry name" value="Nuc_sug_transpt"/>
</dbReference>
<keyword evidence="5 6" id="KW-0472">Membrane</keyword>
<dbReference type="GO" id="GO:0000139">
    <property type="term" value="C:Golgi membrane"/>
    <property type="evidence" value="ECO:0007669"/>
    <property type="project" value="InterPro"/>
</dbReference>
<keyword evidence="4 6" id="KW-1133">Transmembrane helix</keyword>
<evidence type="ECO:0000256" key="4">
    <source>
        <dbReference type="ARBA" id="ARBA00022989"/>
    </source>
</evidence>
<evidence type="ECO:0000256" key="3">
    <source>
        <dbReference type="ARBA" id="ARBA00022692"/>
    </source>
</evidence>
<evidence type="ECO:0000313" key="7">
    <source>
        <dbReference type="EMBL" id="OWF54134.1"/>
    </source>
</evidence>
<proteinExistence type="predicted"/>
<evidence type="ECO:0000256" key="6">
    <source>
        <dbReference type="SAM" id="Phobius"/>
    </source>
</evidence>
<feature type="transmembrane region" description="Helical" evidence="6">
    <location>
        <begin position="189"/>
        <end position="217"/>
    </location>
</feature>
<dbReference type="OrthoDB" id="419167at2759"/>
<accession>A0A210QZF7</accession>
<feature type="transmembrane region" description="Helical" evidence="6">
    <location>
        <begin position="229"/>
        <end position="246"/>
    </location>
</feature>
<comment type="caution">
    <text evidence="7">The sequence shown here is derived from an EMBL/GenBank/DDBJ whole genome shotgun (WGS) entry which is preliminary data.</text>
</comment>
<comment type="subcellular location">
    <subcellularLocation>
        <location evidence="1">Membrane</location>
        <topology evidence="1">Multi-pass membrane protein</topology>
    </subcellularLocation>
</comment>
<evidence type="ECO:0000256" key="2">
    <source>
        <dbReference type="ARBA" id="ARBA00022597"/>
    </source>
</evidence>
<keyword evidence="3 6" id="KW-0812">Transmembrane</keyword>
<feature type="transmembrane region" description="Helical" evidence="6">
    <location>
        <begin position="129"/>
        <end position="149"/>
    </location>
</feature>
<reference evidence="7 8" key="1">
    <citation type="journal article" date="2017" name="Nat. Ecol. Evol.">
        <title>Scallop genome provides insights into evolution of bilaterian karyotype and development.</title>
        <authorList>
            <person name="Wang S."/>
            <person name="Zhang J."/>
            <person name="Jiao W."/>
            <person name="Li J."/>
            <person name="Xun X."/>
            <person name="Sun Y."/>
            <person name="Guo X."/>
            <person name="Huan P."/>
            <person name="Dong B."/>
            <person name="Zhang L."/>
            <person name="Hu X."/>
            <person name="Sun X."/>
            <person name="Wang J."/>
            <person name="Zhao C."/>
            <person name="Wang Y."/>
            <person name="Wang D."/>
            <person name="Huang X."/>
            <person name="Wang R."/>
            <person name="Lv J."/>
            <person name="Li Y."/>
            <person name="Zhang Z."/>
            <person name="Liu B."/>
            <person name="Lu W."/>
            <person name="Hui Y."/>
            <person name="Liang J."/>
            <person name="Zhou Z."/>
            <person name="Hou R."/>
            <person name="Li X."/>
            <person name="Liu Y."/>
            <person name="Li H."/>
            <person name="Ning X."/>
            <person name="Lin Y."/>
            <person name="Zhao L."/>
            <person name="Xing Q."/>
            <person name="Dou J."/>
            <person name="Li Y."/>
            <person name="Mao J."/>
            <person name="Guo H."/>
            <person name="Dou H."/>
            <person name="Li T."/>
            <person name="Mu C."/>
            <person name="Jiang W."/>
            <person name="Fu Q."/>
            <person name="Fu X."/>
            <person name="Miao Y."/>
            <person name="Liu J."/>
            <person name="Yu Q."/>
            <person name="Li R."/>
            <person name="Liao H."/>
            <person name="Li X."/>
            <person name="Kong Y."/>
            <person name="Jiang Z."/>
            <person name="Chourrout D."/>
            <person name="Li R."/>
            <person name="Bao Z."/>
        </authorList>
    </citation>
    <scope>NUCLEOTIDE SEQUENCE [LARGE SCALE GENOMIC DNA]</scope>
    <source>
        <strain evidence="7 8">PY_sf001</strain>
    </source>
</reference>
<dbReference type="NCBIfam" id="TIGR00803">
    <property type="entry name" value="nst"/>
    <property type="match status" value="1"/>
</dbReference>
<feature type="transmembrane region" description="Helical" evidence="6">
    <location>
        <begin position="266"/>
        <end position="285"/>
    </location>
</feature>
<feature type="transmembrane region" description="Helical" evidence="6">
    <location>
        <begin position="94"/>
        <end position="114"/>
    </location>
</feature>
<gene>
    <name evidence="7" type="ORF">KP79_PYT00374</name>
</gene>
<dbReference type="PANTHER" id="PTHR10231">
    <property type="entry name" value="NUCLEOTIDE-SUGAR TRANSMEMBRANE TRANSPORTER"/>
    <property type="match status" value="1"/>
</dbReference>
<evidence type="ECO:0000313" key="8">
    <source>
        <dbReference type="Proteomes" id="UP000242188"/>
    </source>
</evidence>
<dbReference type="GO" id="GO:0015165">
    <property type="term" value="F:pyrimidine nucleotide-sugar transmembrane transporter activity"/>
    <property type="evidence" value="ECO:0007669"/>
    <property type="project" value="InterPro"/>
</dbReference>
<keyword evidence="2 7" id="KW-0813">Transport</keyword>
<feature type="transmembrane region" description="Helical" evidence="6">
    <location>
        <begin position="319"/>
        <end position="337"/>
    </location>
</feature>
<keyword evidence="8" id="KW-1185">Reference proteome</keyword>
<feature type="transmembrane region" description="Helical" evidence="6">
    <location>
        <begin position="33"/>
        <end position="51"/>
    </location>
</feature>
<feature type="transmembrane region" description="Helical" evidence="6">
    <location>
        <begin position="71"/>
        <end position="87"/>
    </location>
</feature>
<evidence type="ECO:0000256" key="1">
    <source>
        <dbReference type="ARBA" id="ARBA00004141"/>
    </source>
</evidence>
<dbReference type="PIRSF" id="PIRSF005799">
    <property type="entry name" value="UDP-gal_transpt"/>
    <property type="match status" value="1"/>
</dbReference>
<dbReference type="Proteomes" id="UP000242188">
    <property type="component" value="Unassembled WGS sequence"/>
</dbReference>
<name>A0A210QZF7_MIZYE</name>
<organism evidence="7 8">
    <name type="scientific">Mizuhopecten yessoensis</name>
    <name type="common">Japanese scallop</name>
    <name type="synonym">Patinopecten yessoensis</name>
    <dbReference type="NCBI Taxonomy" id="6573"/>
    <lineage>
        <taxon>Eukaryota</taxon>
        <taxon>Metazoa</taxon>
        <taxon>Spiralia</taxon>
        <taxon>Lophotrochozoa</taxon>
        <taxon>Mollusca</taxon>
        <taxon>Bivalvia</taxon>
        <taxon>Autobranchia</taxon>
        <taxon>Pteriomorphia</taxon>
        <taxon>Pectinida</taxon>
        <taxon>Pectinoidea</taxon>
        <taxon>Pectinidae</taxon>
        <taxon>Mizuhopecten</taxon>
    </lineage>
</organism>
<dbReference type="EMBL" id="NEDP02001159">
    <property type="protein sequence ID" value="OWF54134.1"/>
    <property type="molecule type" value="Genomic_DNA"/>
</dbReference>
<feature type="transmembrane region" description="Helical" evidence="6">
    <location>
        <begin position="156"/>
        <end position="177"/>
    </location>
</feature>
<evidence type="ECO:0000256" key="5">
    <source>
        <dbReference type="ARBA" id="ARBA00023136"/>
    </source>
</evidence>
<dbReference type="Pfam" id="PF04142">
    <property type="entry name" value="Nuc_sug_transp"/>
    <property type="match status" value="1"/>
</dbReference>
<sequence>MHNYVSEYKKSGLRLQTYRLPLYRKDNCGEMCLSLRWAALLCTGTLVYGSYSTFVHLCEVDGKIPFNSSSVVLMMEFGKFLVSAILLKASGCEVHFPSLSVCLPFALPAVLYFINNNLAVHMQLQMDPASYQVLSNLKIVSTAVLYRLIIKRNLSLNQWTSVGILTFAGFCNSYGGLQDKGEVKTAGDIHVTVIGLVMMLIYCTVSGLAGVVTEYILKKNIVMSIHYQNILLYMYGIIINFCSWFFQEVDLPESETQFHLFRGYSVYTWMIVITQVTNGLIMSVIMKHASNITRLFVVSSAMLVATGLSVTVFNTNINSYFLMSLILVLVALCLYHMDKK</sequence>
<dbReference type="AlphaFoldDB" id="A0A210QZF7"/>